<feature type="transmembrane region" description="Helical" evidence="1">
    <location>
        <begin position="35"/>
        <end position="57"/>
    </location>
</feature>
<dbReference type="GO" id="GO:0004175">
    <property type="term" value="F:endopeptidase activity"/>
    <property type="evidence" value="ECO:0007669"/>
    <property type="project" value="UniProtKB-ARBA"/>
</dbReference>
<protein>
    <recommendedName>
        <fullName evidence="2">CAAX prenyl protease 2/Lysostaphin resistance protein A-like domain-containing protein</fullName>
    </recommendedName>
</protein>
<dbReference type="GO" id="GO:0080120">
    <property type="term" value="P:CAAX-box protein maturation"/>
    <property type="evidence" value="ECO:0007669"/>
    <property type="project" value="UniProtKB-ARBA"/>
</dbReference>
<gene>
    <name evidence="3" type="ORF">LX24_02911</name>
</gene>
<keyword evidence="1" id="KW-0472">Membrane</keyword>
<reference evidence="3 4" key="1">
    <citation type="submission" date="2019-07" db="EMBL/GenBank/DDBJ databases">
        <title>Genomic Encyclopedia of Type Strains, Phase I: the one thousand microbial genomes (KMG-I) project.</title>
        <authorList>
            <person name="Kyrpides N."/>
        </authorList>
    </citation>
    <scope>NUCLEOTIDE SEQUENCE [LARGE SCALE GENOMIC DNA]</scope>
    <source>
        <strain evidence="3 4">DSM 6562</strain>
    </source>
</reference>
<comment type="caution">
    <text evidence="3">The sequence shown here is derived from an EMBL/GenBank/DDBJ whole genome shotgun (WGS) entry which is preliminary data.</text>
</comment>
<feature type="transmembrane region" description="Helical" evidence="1">
    <location>
        <begin position="103"/>
        <end position="123"/>
    </location>
</feature>
<keyword evidence="4" id="KW-1185">Reference proteome</keyword>
<feature type="domain" description="CAAX prenyl protease 2/Lysostaphin resistance protein A-like" evidence="2">
    <location>
        <begin position="81"/>
        <end position="165"/>
    </location>
</feature>
<feature type="transmembrane region" description="Helical" evidence="1">
    <location>
        <begin position="130"/>
        <end position="148"/>
    </location>
</feature>
<dbReference type="InterPro" id="IPR003675">
    <property type="entry name" value="Rce1/LyrA-like_dom"/>
</dbReference>
<evidence type="ECO:0000313" key="3">
    <source>
        <dbReference type="EMBL" id="TYO92317.1"/>
    </source>
</evidence>
<dbReference type="EMBL" id="VNHM01000028">
    <property type="protein sequence ID" value="TYO92317.1"/>
    <property type="molecule type" value="Genomic_DNA"/>
</dbReference>
<evidence type="ECO:0000259" key="2">
    <source>
        <dbReference type="Pfam" id="PF02517"/>
    </source>
</evidence>
<keyword evidence="1" id="KW-0812">Transmembrane</keyword>
<evidence type="ECO:0000256" key="1">
    <source>
        <dbReference type="SAM" id="Phobius"/>
    </source>
</evidence>
<evidence type="ECO:0000313" key="4">
    <source>
        <dbReference type="Proteomes" id="UP000323166"/>
    </source>
</evidence>
<dbReference type="Pfam" id="PF02517">
    <property type="entry name" value="Rce1-like"/>
    <property type="match status" value="1"/>
</dbReference>
<proteinExistence type="predicted"/>
<keyword evidence="1" id="KW-1133">Transmembrane helix</keyword>
<sequence>MSIGLSVICTVLSWFIITGIENRPFLPSLTDGRAIPVQILLGSLYGSVAGLICLFLLLAAPVFEDLRNLFIGIINDVNLNPVTIILISALAGFSEEFLFRGGLQPLIGLWWSSALFIALHGYFNPRNWRITLYGLLMFALSIGLGLMYQWVGLLAAIFAHTMVDVVILLGLLVNQKYYLK</sequence>
<feature type="transmembrane region" description="Helical" evidence="1">
    <location>
        <begin position="69"/>
        <end position="91"/>
    </location>
</feature>
<name>A0A5S4ZPR1_9FIRM</name>
<organism evidence="3 4">
    <name type="scientific">Desulfallas thermosapovorans DSM 6562</name>
    <dbReference type="NCBI Taxonomy" id="1121431"/>
    <lineage>
        <taxon>Bacteria</taxon>
        <taxon>Bacillati</taxon>
        <taxon>Bacillota</taxon>
        <taxon>Clostridia</taxon>
        <taxon>Eubacteriales</taxon>
        <taxon>Desulfallaceae</taxon>
        <taxon>Desulfallas</taxon>
    </lineage>
</organism>
<dbReference type="Proteomes" id="UP000323166">
    <property type="component" value="Unassembled WGS sequence"/>
</dbReference>
<feature type="transmembrane region" description="Helical" evidence="1">
    <location>
        <begin position="154"/>
        <end position="173"/>
    </location>
</feature>
<accession>A0A5S4ZPR1</accession>
<dbReference type="AlphaFoldDB" id="A0A5S4ZPR1"/>